<evidence type="ECO:0000256" key="1">
    <source>
        <dbReference type="SAM" id="MobiDB-lite"/>
    </source>
</evidence>
<name>A0A0W8FZ55_9ZZZZ</name>
<dbReference type="EMBL" id="LNQE01000547">
    <property type="protein sequence ID" value="KUG26050.1"/>
    <property type="molecule type" value="Genomic_DNA"/>
</dbReference>
<accession>A0A0W8FZ55</accession>
<gene>
    <name evidence="2" type="ORF">ASZ90_004124</name>
</gene>
<protein>
    <recommendedName>
        <fullName evidence="3">J domain-containing protein</fullName>
    </recommendedName>
</protein>
<reference evidence="2" key="1">
    <citation type="journal article" date="2015" name="Proc. Natl. Acad. Sci. U.S.A.">
        <title>Networks of energetic and metabolic interactions define dynamics in microbial communities.</title>
        <authorList>
            <person name="Embree M."/>
            <person name="Liu J.K."/>
            <person name="Al-Bassam M.M."/>
            <person name="Zengler K."/>
        </authorList>
    </citation>
    <scope>NUCLEOTIDE SEQUENCE</scope>
</reference>
<comment type="caution">
    <text evidence="2">The sequence shown here is derived from an EMBL/GenBank/DDBJ whole genome shotgun (WGS) entry which is preliminary data.</text>
</comment>
<evidence type="ECO:0000313" key="2">
    <source>
        <dbReference type="EMBL" id="KUG26050.1"/>
    </source>
</evidence>
<evidence type="ECO:0008006" key="3">
    <source>
        <dbReference type="Google" id="ProtNLM"/>
    </source>
</evidence>
<organism evidence="2">
    <name type="scientific">hydrocarbon metagenome</name>
    <dbReference type="NCBI Taxonomy" id="938273"/>
    <lineage>
        <taxon>unclassified sequences</taxon>
        <taxon>metagenomes</taxon>
        <taxon>ecological metagenomes</taxon>
    </lineage>
</organism>
<proteinExistence type="predicted"/>
<feature type="region of interest" description="Disordered" evidence="1">
    <location>
        <begin position="1"/>
        <end position="32"/>
    </location>
</feature>
<dbReference type="AlphaFoldDB" id="A0A0W8FZ55"/>
<sequence length="265" mass="30471">MNTSEEDIKVSLNKTQREHSRKANMAGKLEERQKAEQMLKTLDKAGKILLGPEGKLRRSKFSTANTSTKDIEYDNFLRFLKLPPNASEKDIQNAIKEKERVFTDQAASQKIELRHQAETILEEIKEAYKVLLGSEGREIRKRRAEKKATNKDIENIQIDSDTIAQAIDIIALKRGRKTQTRKGTVLIKRSSFFLKGIDCFIEEIIHKKYEATKDIKLCVAKKGDLVLFEWECNTGRNQDSGKVRTFIKGQWVNDIFEGKVDLEIQ</sequence>